<dbReference type="STRING" id="1843580.A7D17_10295"/>
<dbReference type="OrthoDB" id="9806395at2"/>
<gene>
    <name evidence="3" type="ORF">A7D17_10295</name>
    <name evidence="2" type="ORF">VB146_09530</name>
</gene>
<feature type="domain" description="VWFA" evidence="1">
    <location>
        <begin position="5"/>
        <end position="181"/>
    </location>
</feature>
<dbReference type="EMBL" id="LXNG01000003">
    <property type="protein sequence ID" value="OAG68987.1"/>
    <property type="molecule type" value="Genomic_DNA"/>
</dbReference>
<reference evidence="3 4" key="1">
    <citation type="submission" date="2016-05" db="EMBL/GenBank/DDBJ databases">
        <title>Pathogenic, phenotypic and molecular characterisation of Xanthomonas nasturtii sp. nov. and Xanthomonas floridensis sp. nov., new species of Xanthomonas associated with watercress production in Florida.</title>
        <authorList>
            <person name="Vicente J.G."/>
            <person name="Rothwell S."/>
            <person name="Holub E.B."/>
            <person name="Studholme D.J."/>
        </authorList>
    </citation>
    <scope>NUCLEOTIDE SEQUENCE [LARGE SCALE GENOMIC DNA]</scope>
    <source>
        <strain evidence="3 4">WHRI 8848</strain>
    </source>
</reference>
<dbReference type="Pfam" id="PF00092">
    <property type="entry name" value="VWA"/>
    <property type="match status" value="1"/>
</dbReference>
<evidence type="ECO:0000259" key="1">
    <source>
        <dbReference type="PROSITE" id="PS50234"/>
    </source>
</evidence>
<evidence type="ECO:0000313" key="5">
    <source>
        <dbReference type="Proteomes" id="UP001303614"/>
    </source>
</evidence>
<dbReference type="Proteomes" id="UP001303614">
    <property type="component" value="Unassembled WGS sequence"/>
</dbReference>
<dbReference type="EMBL" id="JAYFSO010000010">
    <property type="protein sequence ID" value="MEA5124098.1"/>
    <property type="molecule type" value="Genomic_DNA"/>
</dbReference>
<evidence type="ECO:0000313" key="4">
    <source>
        <dbReference type="Proteomes" id="UP000077659"/>
    </source>
</evidence>
<dbReference type="SMART" id="SM00327">
    <property type="entry name" value="VWA"/>
    <property type="match status" value="1"/>
</dbReference>
<reference evidence="2 5" key="2">
    <citation type="submission" date="2023-12" db="EMBL/GenBank/DDBJ databases">
        <title>Genome sequencing of Xanthomonas floridensis.</title>
        <authorList>
            <person name="Greer S."/>
            <person name="Harrison J."/>
            <person name="Grant M."/>
            <person name="Vicente J."/>
            <person name="Studholme D."/>
        </authorList>
    </citation>
    <scope>NUCLEOTIDE SEQUENCE [LARGE SCALE GENOMIC DNA]</scope>
    <source>
        <strain evidence="2 5">WHRI 8848</strain>
    </source>
</reference>
<evidence type="ECO:0000313" key="2">
    <source>
        <dbReference type="EMBL" id="MEA5124098.1"/>
    </source>
</evidence>
<sequence length="211" mass="22831">MRRLPVYLLLDTSGSMRGEPIAAVNVGLRALVTSLRQDPSALESVHICLMTFDADVKTILPLTPLDQLQLPEITTPDSGPTMLGKALQHVCERVDLEVRRSSEDAKGDWAPLLFVMTDGSPTDLQVFEEQIPELRKRNFANIIACAAGPKAKSTYLSMFTANVFALDTLDSASFTSFFKWVSAAVSGGSRSQGTPEGTALPPPPSEIQLVL</sequence>
<dbReference type="InterPro" id="IPR011392">
    <property type="entry name" value="Tellurite-R_TerY"/>
</dbReference>
<dbReference type="Gene3D" id="3.40.50.410">
    <property type="entry name" value="von Willebrand factor, type A domain"/>
    <property type="match status" value="1"/>
</dbReference>
<dbReference type="PIRSF" id="PIRSF020634">
    <property type="entry name" value="TerY_vWA"/>
    <property type="match status" value="1"/>
</dbReference>
<comment type="caution">
    <text evidence="3">The sequence shown here is derived from an EMBL/GenBank/DDBJ whole genome shotgun (WGS) entry which is preliminary data.</text>
</comment>
<dbReference type="InterPro" id="IPR036465">
    <property type="entry name" value="vWFA_dom_sf"/>
</dbReference>
<accession>A0A1A9MH81</accession>
<name>A0A1A9MH81_9XANT</name>
<dbReference type="AlphaFoldDB" id="A0A1A9MH81"/>
<organism evidence="3 4">
    <name type="scientific">Xanthomonas floridensis</name>
    <dbReference type="NCBI Taxonomy" id="1843580"/>
    <lineage>
        <taxon>Bacteria</taxon>
        <taxon>Pseudomonadati</taxon>
        <taxon>Pseudomonadota</taxon>
        <taxon>Gammaproteobacteria</taxon>
        <taxon>Lysobacterales</taxon>
        <taxon>Lysobacteraceae</taxon>
        <taxon>Xanthomonas</taxon>
    </lineage>
</organism>
<protein>
    <submittedName>
        <fullName evidence="3">Tellerium resistance protein TerY</fullName>
    </submittedName>
    <submittedName>
        <fullName evidence="2">VWA domain-containing protein</fullName>
    </submittedName>
</protein>
<dbReference type="Proteomes" id="UP000077659">
    <property type="component" value="Unassembled WGS sequence"/>
</dbReference>
<dbReference type="PROSITE" id="PS50234">
    <property type="entry name" value="VWFA"/>
    <property type="match status" value="1"/>
</dbReference>
<dbReference type="SUPFAM" id="SSF53300">
    <property type="entry name" value="vWA-like"/>
    <property type="match status" value="1"/>
</dbReference>
<proteinExistence type="predicted"/>
<dbReference type="RefSeq" id="WP_064507602.1">
    <property type="nucleotide sequence ID" value="NZ_JAYFSN010000010.1"/>
</dbReference>
<keyword evidence="5" id="KW-1185">Reference proteome</keyword>
<dbReference type="InterPro" id="IPR002035">
    <property type="entry name" value="VWF_A"/>
</dbReference>
<evidence type="ECO:0000313" key="3">
    <source>
        <dbReference type="EMBL" id="OAG68987.1"/>
    </source>
</evidence>